<evidence type="ECO:0000313" key="3">
    <source>
        <dbReference type="Proteomes" id="UP001647436"/>
    </source>
</evidence>
<keyword evidence="1" id="KW-0812">Transmembrane</keyword>
<feature type="transmembrane region" description="Helical" evidence="1">
    <location>
        <begin position="50"/>
        <end position="74"/>
    </location>
</feature>
<gene>
    <name evidence="2" type="ORF">DJFAAGMI_04332</name>
</gene>
<dbReference type="EMBL" id="JAANES010000006">
    <property type="protein sequence ID" value="MBS3021559.1"/>
    <property type="molecule type" value="Genomic_DNA"/>
</dbReference>
<keyword evidence="1" id="KW-1133">Transmembrane helix</keyword>
<comment type="caution">
    <text evidence="2">The sequence shown here is derived from an EMBL/GenBank/DDBJ whole genome shotgun (WGS) entry which is preliminary data.</text>
</comment>
<keyword evidence="3" id="KW-1185">Reference proteome</keyword>
<evidence type="ECO:0008006" key="4">
    <source>
        <dbReference type="Google" id="ProtNLM"/>
    </source>
</evidence>
<dbReference type="RefSeq" id="WP_211459094.1">
    <property type="nucleotide sequence ID" value="NZ_JAANES010000006.1"/>
</dbReference>
<accession>A0ABS5LYH0</accession>
<organism evidence="2 3">
    <name type="scientific">Comamonas brasiliensis</name>
    <dbReference type="NCBI Taxonomy" id="1812482"/>
    <lineage>
        <taxon>Bacteria</taxon>
        <taxon>Pseudomonadati</taxon>
        <taxon>Pseudomonadota</taxon>
        <taxon>Betaproteobacteria</taxon>
        <taxon>Burkholderiales</taxon>
        <taxon>Comamonadaceae</taxon>
        <taxon>Comamonas</taxon>
    </lineage>
</organism>
<feature type="transmembrane region" description="Helical" evidence="1">
    <location>
        <begin position="114"/>
        <end position="134"/>
    </location>
</feature>
<keyword evidence="1" id="KW-0472">Membrane</keyword>
<dbReference type="Proteomes" id="UP001647436">
    <property type="component" value="Unassembled WGS sequence"/>
</dbReference>
<feature type="transmembrane region" description="Helical" evidence="1">
    <location>
        <begin position="16"/>
        <end position="35"/>
    </location>
</feature>
<evidence type="ECO:0000256" key="1">
    <source>
        <dbReference type="SAM" id="Phobius"/>
    </source>
</evidence>
<protein>
    <recommendedName>
        <fullName evidence="4">Virulence factor MviN</fullName>
    </recommendedName>
</protein>
<proteinExistence type="predicted"/>
<reference evidence="2 3" key="1">
    <citation type="submission" date="2020-03" db="EMBL/GenBank/DDBJ databases">
        <title>The role of nitrogen metabolism on polyethylene biodegradation.</title>
        <authorList>
            <person name="Peixoto J."/>
            <person name="Vizzotto C.S."/>
            <person name="Ramos A."/>
            <person name="Alves G."/>
            <person name="Steindorff A."/>
            <person name="Kruger R."/>
        </authorList>
    </citation>
    <scope>NUCLEOTIDE SEQUENCE [LARGE SCALE GENOMIC DNA]</scope>
    <source>
        <strain evidence="2 3">PE63</strain>
    </source>
</reference>
<name>A0ABS5LYH0_9BURK</name>
<feature type="transmembrane region" description="Helical" evidence="1">
    <location>
        <begin position="81"/>
        <end position="102"/>
    </location>
</feature>
<sequence length="141" mass="15845">MKTTKTLWEQPHGKGLSLLMCLFGILGLMSGWMLLEADFSDGWHASGRAWWALLLQALLALNSALCFTLVWLLWTRNRAAVLVGALYVALGIASQGAMSWYVSRLGSRIDALSIGFWFAEALFWSAIVAYLYWLRRRAVLC</sequence>
<evidence type="ECO:0000313" key="2">
    <source>
        <dbReference type="EMBL" id="MBS3021559.1"/>
    </source>
</evidence>